<keyword evidence="1" id="KW-0175">Coiled coil</keyword>
<dbReference type="RefSeq" id="WP_148708296.1">
    <property type="nucleotide sequence ID" value="NZ_JABTYF010000001.1"/>
</dbReference>
<feature type="region of interest" description="Disordered" evidence="2">
    <location>
        <begin position="1332"/>
        <end position="1351"/>
    </location>
</feature>
<reference evidence="3 4" key="1">
    <citation type="submission" date="2018-06" db="EMBL/GenBank/DDBJ databases">
        <authorList>
            <consortium name="Pathogen Informatics"/>
            <person name="Doyle S."/>
        </authorList>
    </citation>
    <scope>NUCLEOTIDE SEQUENCE [LARGE SCALE GENOMIC DNA]</scope>
    <source>
        <strain evidence="3 4">NCTC7914</strain>
    </source>
</reference>
<dbReference type="Proteomes" id="UP000254602">
    <property type="component" value="Unassembled WGS sequence"/>
</dbReference>
<feature type="coiled-coil region" evidence="1">
    <location>
        <begin position="918"/>
        <end position="945"/>
    </location>
</feature>
<evidence type="ECO:0000313" key="3">
    <source>
        <dbReference type="EMBL" id="SUD66999.1"/>
    </source>
</evidence>
<evidence type="ECO:0000256" key="2">
    <source>
        <dbReference type="SAM" id="MobiDB-lite"/>
    </source>
</evidence>
<sequence>MPIQPSPVPDFRRAVATEFFSRPTLRSVLSQQILELLVPCHAALAGARLPDAEPLILNIPARIASGPQTYDAWTPRPLLEVMLEAFHARQPLASLGADGGDFLLAVREPWFLRDQQGNKLPSGAISIRPQLAALDDLLLMLADNFCQALVDYWTASGSQGVSRDLWLQHLLKTALLQNLRLQSLDDQQRQCLLSLLKNHGATPSVFMVQVQLDNDAQWLPNLLVRGEWDEREVFLWCAPSSLVRAFASLDDFAETLRDEFAEHQRFESMAWHRYELEGDVFAQQSSLLLEIMLDDIGRLRYAQLPDCSLLERAFSALSDPARWFIEGYGQASEAQIALPPGLRNSNAANNFVYQRGVFELALAQAQSEGGGALEDVLDLRSYTRQALRARMLADFPVEANYFPDDLVLQLTINAGWPGGAGVGPGDSAVEHRSMTLTDFAIGNLWSLQSAQLTGITHRENQLIMDWMNVDYVKSLVQRVDIGKHYPTYVAQKLDDPATQTERIKRFGREWRCSLLFSALYARLQGGLSDAGLQCVTDFCHGYLDPQLPALMLMPLAFRREASAIEQDEVSGMYVLFAAEPAKVLLYRPLYNATPLLEFASLDLMMAAIRKPGPLQDSVLEWMSPASRAAYAYGGFYEPHWPGPILASDLLPERGRPPTFAAQFWRNDVDVRLYKANRNLLVELADRESVSNAESRWAVLVQGAWLLFDVVTLLLRGPVAVVAWLVQAISGLHDDLVALRDGSAFERSAAVVDLLLNACMALMHLRLPRLHLSEPVRDLPARGAMPAWPGAQAMVVPIQGKVGVPGGLAKHGSTRLDFSWRGTQGFNVLSPQQRKVVSGMRVDVSLEGLEPLAAGAERGLYRVGEHYYLTLGDGVYRATFEEQGLRMVGADGGLGPWLAFEHGQWRVDRGLRLQGGMPRSRLEALKEENRKKIEQLKSEETVLARQHNALADTLNRHRDLLGEKDKRIAVLEALAEPDDLALRELELTQRLRKQINLKIVYEVKSLIGNSLEHERVVASLFSMRHDNNAYSNAVREQRSRIRHSLIENISTFYNELASIINDEDVQSLADQVVIHPEQAEEISQYEHFRSVLEEVIKWESDLVDMSRLLDTLLDETLKDDSYVFRNDETHQRINKEAELKGTIEARRVSAIDLDFRLLQDLAEVSLDRLADVEERVLSQYLEYLAGDSLKSAGNAHGDLAGSNLALAEQIEVLSGILEGYEEAAAMADYLGSVGGAAIRQEPLQQYKRTLRGLQRAAQNELAQAVREQELSEPAAPRPVFYTPRGGRRKLVRTHRGRKVLGEEVELDGVAVVQQRDERTRHVLKTFRQQGDEWVEDAPQPDEAKPPFSPQTPRLARKRAQALLDEVDRINKLARSFFQAEQPNGLATVVDGHLEKLRIAHSTLPRMTPDDALFEQLGAAIERLQATRRDLLTGIYLSTDHPDASSLRFLLDNHQVTIHRAGPRKLLAAGDYLDVYEIRRMPRAGQAQGDGLWEAHFHYLDMDTTARQFSKGHLKLWAQRKLGRLAQLRAATSGEALVAIYRGNLRLNQVEGLIPFD</sequence>
<evidence type="ECO:0000313" key="4">
    <source>
        <dbReference type="Proteomes" id="UP000254602"/>
    </source>
</evidence>
<name>A0A379KHF2_PSEPU</name>
<dbReference type="EMBL" id="UGUY01000001">
    <property type="protein sequence ID" value="SUD66999.1"/>
    <property type="molecule type" value="Genomic_DNA"/>
</dbReference>
<accession>A0A379KHF2</accession>
<organism evidence="3 4">
    <name type="scientific">Pseudomonas putida</name>
    <name type="common">Arthrobacter siderocapsulatus</name>
    <dbReference type="NCBI Taxonomy" id="303"/>
    <lineage>
        <taxon>Bacteria</taxon>
        <taxon>Pseudomonadati</taxon>
        <taxon>Pseudomonadota</taxon>
        <taxon>Gammaproteobacteria</taxon>
        <taxon>Pseudomonadales</taxon>
        <taxon>Pseudomonadaceae</taxon>
        <taxon>Pseudomonas</taxon>
    </lineage>
</organism>
<protein>
    <submittedName>
        <fullName evidence="3">Uncharacterized protein</fullName>
    </submittedName>
</protein>
<evidence type="ECO:0000256" key="1">
    <source>
        <dbReference type="SAM" id="Coils"/>
    </source>
</evidence>
<proteinExistence type="predicted"/>
<gene>
    <name evidence="3" type="ORF">NCTC7914_01065</name>
</gene>